<evidence type="ECO:0000256" key="10">
    <source>
        <dbReference type="SAM" id="Phobius"/>
    </source>
</evidence>
<evidence type="ECO:0000256" key="5">
    <source>
        <dbReference type="ARBA" id="ARBA00015054"/>
    </source>
</evidence>
<evidence type="ECO:0000256" key="8">
    <source>
        <dbReference type="ARBA" id="ARBA00023136"/>
    </source>
</evidence>
<keyword evidence="6 10" id="KW-0812">Transmembrane</keyword>
<feature type="transmembrane region" description="Helical" evidence="10">
    <location>
        <begin position="45"/>
        <end position="65"/>
    </location>
</feature>
<name>A0A8J6K787_ELECQ</name>
<evidence type="ECO:0000256" key="7">
    <source>
        <dbReference type="ARBA" id="ARBA00022989"/>
    </source>
</evidence>
<keyword evidence="9" id="KW-0966">Cell projection</keyword>
<organism evidence="12 13">
    <name type="scientific">Eleutherodactylus coqui</name>
    <name type="common">Puerto Rican coqui</name>
    <dbReference type="NCBI Taxonomy" id="57060"/>
    <lineage>
        <taxon>Eukaryota</taxon>
        <taxon>Metazoa</taxon>
        <taxon>Chordata</taxon>
        <taxon>Craniata</taxon>
        <taxon>Vertebrata</taxon>
        <taxon>Euteleostomi</taxon>
        <taxon>Amphibia</taxon>
        <taxon>Batrachia</taxon>
        <taxon>Anura</taxon>
        <taxon>Neobatrachia</taxon>
        <taxon>Hyloidea</taxon>
        <taxon>Eleutherodactylidae</taxon>
        <taxon>Eleutherodactylinae</taxon>
        <taxon>Eleutherodactylus</taxon>
        <taxon>Eleutherodactylus</taxon>
    </lineage>
</organism>
<comment type="function">
    <text evidence="1">May be involved in ciliary biogenesis or function.</text>
</comment>
<feature type="transmembrane region" description="Helical" evidence="10">
    <location>
        <begin position="85"/>
        <end position="108"/>
    </location>
</feature>
<dbReference type="PANTHER" id="PTHR31622:SF1">
    <property type="entry name" value="TRANSMEMBRANE PROTEIN 218"/>
    <property type="match status" value="1"/>
</dbReference>
<evidence type="ECO:0000256" key="6">
    <source>
        <dbReference type="ARBA" id="ARBA00022692"/>
    </source>
</evidence>
<accession>A0A8J6K787</accession>
<gene>
    <name evidence="12" type="ORF">GDO78_011227</name>
</gene>
<protein>
    <recommendedName>
        <fullName evidence="5">Transmembrane protein 218</fullName>
    </recommendedName>
</protein>
<comment type="subcellular location">
    <subcellularLocation>
        <location evidence="2">Cell projection</location>
        <location evidence="2">Cilium</location>
    </subcellularLocation>
    <subcellularLocation>
        <location evidence="3">Membrane</location>
        <topology evidence="3">Multi-pass membrane protein</topology>
    </subcellularLocation>
</comment>
<dbReference type="AlphaFoldDB" id="A0A8J6K787"/>
<evidence type="ECO:0000259" key="11">
    <source>
        <dbReference type="Pfam" id="PF25810"/>
    </source>
</evidence>
<evidence type="ECO:0000313" key="12">
    <source>
        <dbReference type="EMBL" id="KAG9482422.1"/>
    </source>
</evidence>
<feature type="transmembrane region" description="Helical" evidence="10">
    <location>
        <begin position="12"/>
        <end position="33"/>
    </location>
</feature>
<comment type="similarity">
    <text evidence="4">Belongs to the TMEM218 family.</text>
</comment>
<reference evidence="12" key="1">
    <citation type="thesis" date="2020" institute="ProQuest LLC" country="789 East Eisenhower Parkway, Ann Arbor, MI, USA">
        <title>Comparative Genomics and Chromosome Evolution.</title>
        <authorList>
            <person name="Mudd A.B."/>
        </authorList>
    </citation>
    <scope>NUCLEOTIDE SEQUENCE</scope>
    <source>
        <strain evidence="12">HN-11 Male</strain>
        <tissue evidence="12">Kidney and liver</tissue>
    </source>
</reference>
<comment type="caution">
    <text evidence="12">The sequence shown here is derived from an EMBL/GenBank/DDBJ whole genome shotgun (WGS) entry which is preliminary data.</text>
</comment>
<feature type="domain" description="Transmembrane protein 218 N-terminal" evidence="11">
    <location>
        <begin position="5"/>
        <end position="64"/>
    </location>
</feature>
<evidence type="ECO:0000256" key="3">
    <source>
        <dbReference type="ARBA" id="ARBA00004141"/>
    </source>
</evidence>
<evidence type="ECO:0000256" key="2">
    <source>
        <dbReference type="ARBA" id="ARBA00004138"/>
    </source>
</evidence>
<keyword evidence="7 10" id="KW-1133">Transmembrane helix</keyword>
<dbReference type="GO" id="GO:0016020">
    <property type="term" value="C:membrane"/>
    <property type="evidence" value="ECO:0007669"/>
    <property type="project" value="UniProtKB-SubCell"/>
</dbReference>
<dbReference type="Pfam" id="PF25810">
    <property type="entry name" value="TMEM218_N"/>
    <property type="match status" value="1"/>
</dbReference>
<dbReference type="PROSITE" id="PS51257">
    <property type="entry name" value="PROKAR_LIPOPROTEIN"/>
    <property type="match status" value="1"/>
</dbReference>
<sequence>MSSRMASTVLGVGTGVFVIAVIWVVTLLSCILLSRASGAARLSSIALFFLAVIITLILVFFPRASETPSPEKEVQIVDSFFIGRYVFLSLISVIFLGSLFLALSYYILEPVYAKPLRLR</sequence>
<dbReference type="Proteomes" id="UP000770717">
    <property type="component" value="Unassembled WGS sequence"/>
</dbReference>
<evidence type="ECO:0000313" key="13">
    <source>
        <dbReference type="Proteomes" id="UP000770717"/>
    </source>
</evidence>
<keyword evidence="8 10" id="KW-0472">Membrane</keyword>
<proteinExistence type="inferred from homology"/>
<evidence type="ECO:0000256" key="4">
    <source>
        <dbReference type="ARBA" id="ARBA00010775"/>
    </source>
</evidence>
<dbReference type="GO" id="GO:0005929">
    <property type="term" value="C:cilium"/>
    <property type="evidence" value="ECO:0007669"/>
    <property type="project" value="UniProtKB-SubCell"/>
</dbReference>
<dbReference type="EMBL" id="WNTK01000006">
    <property type="protein sequence ID" value="KAG9482422.1"/>
    <property type="molecule type" value="Genomic_DNA"/>
</dbReference>
<keyword evidence="13" id="KW-1185">Reference proteome</keyword>
<evidence type="ECO:0000256" key="9">
    <source>
        <dbReference type="ARBA" id="ARBA00023273"/>
    </source>
</evidence>
<dbReference type="PANTHER" id="PTHR31622">
    <property type="entry name" value="TRANSMEMBRANE PROTEIN 218"/>
    <property type="match status" value="1"/>
</dbReference>
<dbReference type="InterPro" id="IPR026771">
    <property type="entry name" value="Tmem218"/>
</dbReference>
<dbReference type="OrthoDB" id="5978182at2759"/>
<dbReference type="InterPro" id="IPR057973">
    <property type="entry name" value="TMEM218_N"/>
</dbReference>
<evidence type="ECO:0000256" key="1">
    <source>
        <dbReference type="ARBA" id="ARBA00003173"/>
    </source>
</evidence>